<dbReference type="Proteomes" id="UP000093111">
    <property type="component" value="Unassembled WGS sequence"/>
</dbReference>
<comment type="caution">
    <text evidence="2">The sequence shown here is derived from an EMBL/GenBank/DDBJ whole genome shotgun (WGS) entry which is preliminary data.</text>
</comment>
<organism evidence="2 3">
    <name type="scientific">Pararhizobium polonicum</name>
    <dbReference type="NCBI Taxonomy" id="1612624"/>
    <lineage>
        <taxon>Bacteria</taxon>
        <taxon>Pseudomonadati</taxon>
        <taxon>Pseudomonadota</taxon>
        <taxon>Alphaproteobacteria</taxon>
        <taxon>Hyphomicrobiales</taxon>
        <taxon>Rhizobiaceae</taxon>
        <taxon>Rhizobium/Agrobacterium group</taxon>
        <taxon>Pararhizobium</taxon>
    </lineage>
</organism>
<feature type="signal peptide" evidence="1">
    <location>
        <begin position="1"/>
        <end position="20"/>
    </location>
</feature>
<sequence>MTAKTIATIGLVLFSITTLASCGNTIRGIGQDAANTVDATKDAGRKVDRAAR</sequence>
<evidence type="ECO:0000313" key="3">
    <source>
        <dbReference type="Proteomes" id="UP000093111"/>
    </source>
</evidence>
<dbReference type="PATRIC" id="fig|1612624.7.peg.5864"/>
<evidence type="ECO:0000313" key="2">
    <source>
        <dbReference type="EMBL" id="OBZ93875.1"/>
    </source>
</evidence>
<proteinExistence type="predicted"/>
<gene>
    <name evidence="2" type="ORF">ADU59_19465</name>
</gene>
<accession>A0A1C7NY17</accession>
<keyword evidence="3" id="KW-1185">Reference proteome</keyword>
<dbReference type="STRING" id="1612624.ADU59_19465"/>
<protein>
    <submittedName>
        <fullName evidence="2">Entericidin</fullName>
    </submittedName>
</protein>
<feature type="chain" id="PRO_5008890019" evidence="1">
    <location>
        <begin position="21"/>
        <end position="52"/>
    </location>
</feature>
<dbReference type="PROSITE" id="PS51257">
    <property type="entry name" value="PROKAR_LIPOPROTEIN"/>
    <property type="match status" value="1"/>
</dbReference>
<reference evidence="2 3" key="1">
    <citation type="journal article" date="2016" name="Syst. Appl. Microbiol.">
        <title>Pararhizobium polonicum sp. nov. isolated from tumors on stone fruit rootstocks.</title>
        <authorList>
            <person name="Pulawska J."/>
            <person name="Kuzmanovic N."/>
            <person name="Willems A."/>
            <person name="Pothier J.F."/>
        </authorList>
    </citation>
    <scope>NUCLEOTIDE SEQUENCE [LARGE SCALE GENOMIC DNA]</scope>
    <source>
        <strain evidence="2 3">F5.1</strain>
    </source>
</reference>
<name>A0A1C7NY17_9HYPH</name>
<dbReference type="AlphaFoldDB" id="A0A1C7NY17"/>
<dbReference type="OrthoDB" id="7916802at2"/>
<keyword evidence="1" id="KW-0732">Signal</keyword>
<dbReference type="RefSeq" id="WP_068955807.1">
    <property type="nucleotide sequence ID" value="NZ_LGLV01000012.1"/>
</dbReference>
<evidence type="ECO:0000256" key="1">
    <source>
        <dbReference type="SAM" id="SignalP"/>
    </source>
</evidence>
<dbReference type="EMBL" id="LGLV01000012">
    <property type="protein sequence ID" value="OBZ93875.1"/>
    <property type="molecule type" value="Genomic_DNA"/>
</dbReference>